<dbReference type="EMBL" id="FUYA01000006">
    <property type="protein sequence ID" value="SKA75075.1"/>
    <property type="molecule type" value="Genomic_DNA"/>
</dbReference>
<evidence type="ECO:0000259" key="6">
    <source>
        <dbReference type="Pfam" id="PF04932"/>
    </source>
</evidence>
<dbReference type="InterPro" id="IPR051533">
    <property type="entry name" value="WaaL-like"/>
</dbReference>
<feature type="transmembrane region" description="Helical" evidence="5">
    <location>
        <begin position="395"/>
        <end position="412"/>
    </location>
</feature>
<dbReference type="Proteomes" id="UP000189733">
    <property type="component" value="Unassembled WGS sequence"/>
</dbReference>
<dbReference type="PANTHER" id="PTHR37422">
    <property type="entry name" value="TEICHURONIC ACID BIOSYNTHESIS PROTEIN TUAE"/>
    <property type="match status" value="1"/>
</dbReference>
<evidence type="ECO:0000256" key="5">
    <source>
        <dbReference type="SAM" id="Phobius"/>
    </source>
</evidence>
<evidence type="ECO:0000313" key="7">
    <source>
        <dbReference type="EMBL" id="SKA75075.1"/>
    </source>
</evidence>
<evidence type="ECO:0000256" key="2">
    <source>
        <dbReference type="ARBA" id="ARBA00022692"/>
    </source>
</evidence>
<feature type="transmembrane region" description="Helical" evidence="5">
    <location>
        <begin position="44"/>
        <end position="60"/>
    </location>
</feature>
<keyword evidence="8" id="KW-1185">Reference proteome</keyword>
<dbReference type="PANTHER" id="PTHR37422:SF13">
    <property type="entry name" value="LIPOPOLYSACCHARIDE BIOSYNTHESIS PROTEIN PA4999-RELATED"/>
    <property type="match status" value="1"/>
</dbReference>
<proteinExistence type="predicted"/>
<feature type="transmembrane region" description="Helical" evidence="5">
    <location>
        <begin position="103"/>
        <end position="120"/>
    </location>
</feature>
<dbReference type="AlphaFoldDB" id="A0A1T4WDS6"/>
<dbReference type="OrthoDB" id="5447433at2"/>
<feature type="transmembrane region" description="Helical" evidence="5">
    <location>
        <begin position="20"/>
        <end position="38"/>
    </location>
</feature>
<feature type="transmembrane region" description="Helical" evidence="5">
    <location>
        <begin position="223"/>
        <end position="239"/>
    </location>
</feature>
<evidence type="ECO:0000256" key="3">
    <source>
        <dbReference type="ARBA" id="ARBA00022989"/>
    </source>
</evidence>
<dbReference type="GO" id="GO:0016874">
    <property type="term" value="F:ligase activity"/>
    <property type="evidence" value="ECO:0007669"/>
    <property type="project" value="UniProtKB-KW"/>
</dbReference>
<keyword evidence="7" id="KW-0436">Ligase</keyword>
<evidence type="ECO:0000256" key="4">
    <source>
        <dbReference type="ARBA" id="ARBA00023136"/>
    </source>
</evidence>
<organism evidence="7 8">
    <name type="scientific">Desulfobaculum bizertense DSM 18034</name>
    <dbReference type="NCBI Taxonomy" id="1121442"/>
    <lineage>
        <taxon>Bacteria</taxon>
        <taxon>Pseudomonadati</taxon>
        <taxon>Thermodesulfobacteriota</taxon>
        <taxon>Desulfovibrionia</taxon>
        <taxon>Desulfovibrionales</taxon>
        <taxon>Desulfovibrionaceae</taxon>
        <taxon>Desulfobaculum</taxon>
    </lineage>
</organism>
<feature type="transmembrane region" description="Helical" evidence="5">
    <location>
        <begin position="72"/>
        <end position="91"/>
    </location>
</feature>
<feature type="transmembrane region" description="Helical" evidence="5">
    <location>
        <begin position="196"/>
        <end position="217"/>
    </location>
</feature>
<dbReference type="RefSeq" id="WP_078685372.1">
    <property type="nucleotide sequence ID" value="NZ_FUYA01000006.1"/>
</dbReference>
<sequence>MFQRIIQWRKKERSQRVQDLRAALFWVLCVHITLFSFGHSFQEIGGGLSLVLLLALYVTDFRRSRLAQFRPAWILVFLYIYIGLNVALSAWPGTSWHYMKPNLWQGFVMPFAGLEAIRALRDLRRLAIAAFIAVFAQGLDGVWQYVTGYDLVRHDPSLGQRLTGSMSTYRVGNYMGIMLVPASAIWLWLKKPQKPLFFRGILCLLFLSPALFLWLFSYTRSGWLGYVGALVALWFFLLGRFSWKKCLLVAISIFCILLAGPQRASFEKITQDGRVELWSAGWELVTRAPVFGYGASTYRQARKAEGIQLKRHKQDIPHPHNMYLQFLIDGGIVGGVVMGGSLLGLCFFSWRRIRRGLWNSHVSKRLYWQYAAFFWAGYVSYLITGLTGHNFYRTWWLATGFLLLGICLGAWANGDIEEKKLGASPQTPA</sequence>
<gene>
    <name evidence="7" type="ORF">SAMN02745702_02091</name>
</gene>
<evidence type="ECO:0000256" key="1">
    <source>
        <dbReference type="ARBA" id="ARBA00004141"/>
    </source>
</evidence>
<keyword evidence="3 5" id="KW-1133">Transmembrane helix</keyword>
<comment type="subcellular location">
    <subcellularLocation>
        <location evidence="1">Membrane</location>
        <topology evidence="1">Multi-pass membrane protein</topology>
    </subcellularLocation>
</comment>
<feature type="transmembrane region" description="Helical" evidence="5">
    <location>
        <begin position="246"/>
        <end position="264"/>
    </location>
</feature>
<dbReference type="STRING" id="1121442.SAMN02745702_02091"/>
<dbReference type="InterPro" id="IPR007016">
    <property type="entry name" value="O-antigen_ligase-rel_domated"/>
</dbReference>
<feature type="transmembrane region" description="Helical" evidence="5">
    <location>
        <begin position="127"/>
        <end position="146"/>
    </location>
</feature>
<feature type="transmembrane region" description="Helical" evidence="5">
    <location>
        <begin position="366"/>
        <end position="383"/>
    </location>
</feature>
<accession>A0A1T4WDS6</accession>
<reference evidence="7 8" key="1">
    <citation type="submission" date="2017-02" db="EMBL/GenBank/DDBJ databases">
        <authorList>
            <person name="Peterson S.W."/>
        </authorList>
    </citation>
    <scope>NUCLEOTIDE SEQUENCE [LARGE SCALE GENOMIC DNA]</scope>
    <source>
        <strain evidence="7 8">DSM 18034</strain>
    </source>
</reference>
<dbReference type="GO" id="GO:0016020">
    <property type="term" value="C:membrane"/>
    <property type="evidence" value="ECO:0007669"/>
    <property type="project" value="UniProtKB-SubCell"/>
</dbReference>
<feature type="domain" description="O-antigen ligase-related" evidence="6">
    <location>
        <begin position="209"/>
        <end position="337"/>
    </location>
</feature>
<keyword evidence="4 5" id="KW-0472">Membrane</keyword>
<keyword evidence="2 5" id="KW-0812">Transmembrane</keyword>
<feature type="transmembrane region" description="Helical" evidence="5">
    <location>
        <begin position="323"/>
        <end position="345"/>
    </location>
</feature>
<dbReference type="Pfam" id="PF04932">
    <property type="entry name" value="Wzy_C"/>
    <property type="match status" value="1"/>
</dbReference>
<feature type="transmembrane region" description="Helical" evidence="5">
    <location>
        <begin position="171"/>
        <end position="189"/>
    </location>
</feature>
<protein>
    <submittedName>
        <fullName evidence="7">O-antigen ligase</fullName>
    </submittedName>
</protein>
<name>A0A1T4WDS6_9BACT</name>
<evidence type="ECO:0000313" key="8">
    <source>
        <dbReference type="Proteomes" id="UP000189733"/>
    </source>
</evidence>